<evidence type="ECO:0000313" key="2">
    <source>
        <dbReference type="EMBL" id="KAH0453640.1"/>
    </source>
</evidence>
<evidence type="ECO:0000313" key="3">
    <source>
        <dbReference type="Proteomes" id="UP000775213"/>
    </source>
</evidence>
<dbReference type="Proteomes" id="UP000775213">
    <property type="component" value="Unassembled WGS sequence"/>
</dbReference>
<protein>
    <submittedName>
        <fullName evidence="2">Uncharacterized protein</fullName>
    </submittedName>
</protein>
<keyword evidence="3" id="KW-1185">Reference proteome</keyword>
<proteinExistence type="predicted"/>
<accession>A0AAV7GBV0</accession>
<feature type="region of interest" description="Disordered" evidence="1">
    <location>
        <begin position="185"/>
        <end position="225"/>
    </location>
</feature>
<dbReference type="EMBL" id="JAGFBR010000016">
    <property type="protein sequence ID" value="KAH0453640.1"/>
    <property type="molecule type" value="Genomic_DNA"/>
</dbReference>
<sequence length="494" mass="56316">MAYVYKPMYYSSFQDTIASLCKSILPFSFKSRLLQADQKQAKRHAENLKWQQDSFHRILHLIGLHNEGIVPEAEVAAFRSNLLDTLIASPAELELPNIIRDKLLFLQELLFAKCISSEEYHSSKRPLVQRLAAQGIEIDCRDVIVGAPPLLKNTEEEWSDIDLNDQEPPEAIEKVKEKTHWNLPWRGKVKKEGSNTKKKKDGNGESCSILMPQSTPSISSTKYENNKRKPFHALFQKEKQDEENESKNLAHDCNERGVKATKKQWGFDGLKKWKRSSCEDDSMKLYLSPGERSDDATLSNKCKLVSSPIGEGPDTKRIKKKIHSDGSSSDFFIDKVLGENIKKELSRIQSELSATNQNMNFSDDQIEAISMKLPVDKDDLNKFFPKSWCSTYGDIVLDVVKKEFKDHVGEMENLRNASKAKHDNSFDGNWVSFENGSENFHPNLFSQIQLSSNQQGVKDNPFIEVQEGVSASYLDNNPFIEVHNPFLPPKWVTE</sequence>
<comment type="caution">
    <text evidence="2">The sequence shown here is derived from an EMBL/GenBank/DDBJ whole genome shotgun (WGS) entry which is preliminary data.</text>
</comment>
<organism evidence="2 3">
    <name type="scientific">Dendrobium chrysotoxum</name>
    <name type="common">Orchid</name>
    <dbReference type="NCBI Taxonomy" id="161865"/>
    <lineage>
        <taxon>Eukaryota</taxon>
        <taxon>Viridiplantae</taxon>
        <taxon>Streptophyta</taxon>
        <taxon>Embryophyta</taxon>
        <taxon>Tracheophyta</taxon>
        <taxon>Spermatophyta</taxon>
        <taxon>Magnoliopsida</taxon>
        <taxon>Liliopsida</taxon>
        <taxon>Asparagales</taxon>
        <taxon>Orchidaceae</taxon>
        <taxon>Epidendroideae</taxon>
        <taxon>Malaxideae</taxon>
        <taxon>Dendrobiinae</taxon>
        <taxon>Dendrobium</taxon>
    </lineage>
</organism>
<dbReference type="PANTHER" id="PTHR37392:SF1">
    <property type="entry name" value="OS09G0556800 PROTEIN"/>
    <property type="match status" value="1"/>
</dbReference>
<gene>
    <name evidence="2" type="ORF">IEQ34_017964</name>
</gene>
<name>A0AAV7GBV0_DENCH</name>
<evidence type="ECO:0000256" key="1">
    <source>
        <dbReference type="SAM" id="MobiDB-lite"/>
    </source>
</evidence>
<dbReference type="PANTHER" id="PTHR37392">
    <property type="entry name" value="OS09G0556800 PROTEIN"/>
    <property type="match status" value="1"/>
</dbReference>
<dbReference type="AlphaFoldDB" id="A0AAV7GBV0"/>
<reference evidence="2 3" key="1">
    <citation type="journal article" date="2021" name="Hortic Res">
        <title>Chromosome-scale assembly of the Dendrobium chrysotoxum genome enhances the understanding of orchid evolution.</title>
        <authorList>
            <person name="Zhang Y."/>
            <person name="Zhang G.Q."/>
            <person name="Zhang D."/>
            <person name="Liu X.D."/>
            <person name="Xu X.Y."/>
            <person name="Sun W.H."/>
            <person name="Yu X."/>
            <person name="Zhu X."/>
            <person name="Wang Z.W."/>
            <person name="Zhao X."/>
            <person name="Zhong W.Y."/>
            <person name="Chen H."/>
            <person name="Yin W.L."/>
            <person name="Huang T."/>
            <person name="Niu S.C."/>
            <person name="Liu Z.J."/>
        </authorList>
    </citation>
    <scope>NUCLEOTIDE SEQUENCE [LARGE SCALE GENOMIC DNA]</scope>
    <source>
        <strain evidence="2">Lindl</strain>
    </source>
</reference>
<feature type="compositionally biased region" description="Polar residues" evidence="1">
    <location>
        <begin position="211"/>
        <end position="223"/>
    </location>
</feature>